<proteinExistence type="predicted"/>
<keyword evidence="3" id="KW-1185">Reference proteome</keyword>
<evidence type="ECO:0000313" key="2">
    <source>
        <dbReference type="EMBL" id="MCY1722970.1"/>
    </source>
</evidence>
<feature type="transmembrane region" description="Helical" evidence="1">
    <location>
        <begin position="138"/>
        <end position="157"/>
    </location>
</feature>
<keyword evidence="1" id="KW-0812">Transmembrane</keyword>
<keyword evidence="1" id="KW-1133">Transmembrane helix</keyword>
<feature type="transmembrane region" description="Helical" evidence="1">
    <location>
        <begin position="34"/>
        <end position="52"/>
    </location>
</feature>
<feature type="transmembrane region" description="Helical" evidence="1">
    <location>
        <begin position="107"/>
        <end position="126"/>
    </location>
</feature>
<dbReference type="EMBL" id="JAPOHD010000065">
    <property type="protein sequence ID" value="MCY1722970.1"/>
    <property type="molecule type" value="Genomic_DNA"/>
</dbReference>
<dbReference type="Proteomes" id="UP001145087">
    <property type="component" value="Unassembled WGS sequence"/>
</dbReference>
<gene>
    <name evidence="2" type="ORF">OU798_21665</name>
</gene>
<name>A0A9X3J9N7_9BACT</name>
<reference evidence="2" key="1">
    <citation type="submission" date="2022-11" db="EMBL/GenBank/DDBJ databases">
        <title>Marilongibacter aestuarii gen. nov., sp. nov., isolated from tidal flat sediment.</title>
        <authorList>
            <person name="Jiayan W."/>
        </authorList>
    </citation>
    <scope>NUCLEOTIDE SEQUENCE</scope>
    <source>
        <strain evidence="2">Z1-6</strain>
    </source>
</reference>
<sequence length="182" mass="21002">MEQNKQDTVNLNTLTARLKNEDERYARLSKNFQIVYWVLVAIYGLLIGIHIYENQSIKEIAGITCFLLAMLIFAIMFRHFNKEYATVDYSQPTLLMLKQAAHRYKPFQLKTIWALVAVLLIDAGLSLNESLGFDLIRLQIVFVAVFGIAFAIGLVFWKIRYKALRDDALLLIRELENDVVAE</sequence>
<evidence type="ECO:0000256" key="1">
    <source>
        <dbReference type="SAM" id="Phobius"/>
    </source>
</evidence>
<evidence type="ECO:0000313" key="3">
    <source>
        <dbReference type="Proteomes" id="UP001145087"/>
    </source>
</evidence>
<comment type="caution">
    <text evidence="2">The sequence shown here is derived from an EMBL/GenBank/DDBJ whole genome shotgun (WGS) entry which is preliminary data.</text>
</comment>
<dbReference type="AlphaFoldDB" id="A0A9X3J9N7"/>
<organism evidence="2 3">
    <name type="scientific">Draconibacterium aestuarii</name>
    <dbReference type="NCBI Taxonomy" id="2998507"/>
    <lineage>
        <taxon>Bacteria</taxon>
        <taxon>Pseudomonadati</taxon>
        <taxon>Bacteroidota</taxon>
        <taxon>Bacteroidia</taxon>
        <taxon>Marinilabiliales</taxon>
        <taxon>Prolixibacteraceae</taxon>
        <taxon>Draconibacterium</taxon>
    </lineage>
</organism>
<protein>
    <submittedName>
        <fullName evidence="2">Uncharacterized protein</fullName>
    </submittedName>
</protein>
<dbReference type="RefSeq" id="WP_343335295.1">
    <property type="nucleotide sequence ID" value="NZ_JAPOHD010000065.1"/>
</dbReference>
<feature type="transmembrane region" description="Helical" evidence="1">
    <location>
        <begin position="58"/>
        <end position="77"/>
    </location>
</feature>
<accession>A0A9X3J9N7</accession>
<keyword evidence="1" id="KW-0472">Membrane</keyword>